<dbReference type="SUPFAM" id="SSF69203">
    <property type="entry name" value="Nucleoplasmin-like core domain"/>
    <property type="match status" value="1"/>
</dbReference>
<organism evidence="11">
    <name type="scientific">Osmerus mordax</name>
    <name type="common">Rainbow smelt</name>
    <name type="synonym">Atherina mordax</name>
    <dbReference type="NCBI Taxonomy" id="8014"/>
    <lineage>
        <taxon>Eukaryota</taxon>
        <taxon>Metazoa</taxon>
        <taxon>Chordata</taxon>
        <taxon>Craniata</taxon>
        <taxon>Vertebrata</taxon>
        <taxon>Euteleostomi</taxon>
        <taxon>Actinopterygii</taxon>
        <taxon>Neopterygii</taxon>
        <taxon>Teleostei</taxon>
        <taxon>Stomiati</taxon>
        <taxon>Osmeriformes</taxon>
        <taxon>Osmeridae</taxon>
        <taxon>Osmerus</taxon>
    </lineage>
</organism>
<feature type="domain" description="Nucleophosmin C-terminal" evidence="10">
    <location>
        <begin position="238"/>
        <end position="286"/>
    </location>
</feature>
<feature type="domain" description="Nucleoplasmin core" evidence="9">
    <location>
        <begin position="15"/>
        <end position="114"/>
    </location>
</feature>
<comment type="similarity">
    <text evidence="3">Belongs to the nucleoplasmin family.</text>
</comment>
<dbReference type="Pfam" id="PF16276">
    <property type="entry name" value="NPM1-C"/>
    <property type="match status" value="1"/>
</dbReference>
<dbReference type="PANTHER" id="PTHR22747:SF42">
    <property type="entry name" value="NUCLEOPHOSMIN"/>
    <property type="match status" value="1"/>
</dbReference>
<protein>
    <submittedName>
        <fullName evidence="11">Nucleophosmin</fullName>
    </submittedName>
</protein>
<dbReference type="EMBL" id="BT075213">
    <property type="protein sequence ID" value="ACO09637.1"/>
    <property type="molecule type" value="mRNA"/>
</dbReference>
<dbReference type="InterPro" id="IPR004301">
    <property type="entry name" value="Nucleoplasmin"/>
</dbReference>
<keyword evidence="7" id="KW-0539">Nucleus</keyword>
<sequence>MNGMDDEQVGPQSFLYGCELKSGKEVVFNPEDDDFDHQLDLRMVCVDQTTSDELNIVEVEGQDTEGQKVKAVLASLKPSTLPCVCLSGFGITPPAVFRLKSGSGPIHISGQHLVVMGGDQTFDEEDDEEEEELVQTSKKRPASAPALKSKRIKMDEDVDEEDDDEEDDDDDDEEESEPEPSPVKPKKTPSKAQTPAQNGKTPKANTPAGKQPKTPDSQGKGNKKPQTPKTPQAPLSVDELKAKMAASVGKGVGLPKLQPKFENFLKLSMKVTDTKIIQELWKWRQTLTEKK</sequence>
<dbReference type="AlphaFoldDB" id="C1BKT4"/>
<dbReference type="Gene3D" id="1.10.10.2100">
    <property type="match status" value="1"/>
</dbReference>
<dbReference type="FunFam" id="1.10.10.2100:FF:000002">
    <property type="entry name" value="cell growth-regulating nucleolar protein-like"/>
    <property type="match status" value="1"/>
</dbReference>
<accession>C1BKT4</accession>
<dbReference type="GO" id="GO:1990904">
    <property type="term" value="C:ribonucleoprotein complex"/>
    <property type="evidence" value="ECO:0007669"/>
    <property type="project" value="TreeGrafter"/>
</dbReference>
<dbReference type="FunFam" id="2.60.120.340:FF:000007">
    <property type="entry name" value="Nucleophosmin 1a"/>
    <property type="match status" value="1"/>
</dbReference>
<keyword evidence="6" id="KW-0694">RNA-binding</keyword>
<evidence type="ECO:0000256" key="2">
    <source>
        <dbReference type="ARBA" id="ARBA00004604"/>
    </source>
</evidence>
<name>C1BKT4_OSMMO</name>
<reference evidence="11" key="1">
    <citation type="submission" date="2009-03" db="EMBL/GenBank/DDBJ databases">
        <title>Osmerus mordax full-length cDNAs.</title>
        <authorList>
            <person name="von Schalburg K."/>
            <person name="Leong J."/>
            <person name="Cooper G."/>
            <person name="Davidson W.S."/>
            <person name="Koop B.F."/>
        </authorList>
    </citation>
    <scope>NUCLEOTIDE SEQUENCE</scope>
    <source>
        <tissue evidence="11">Brain</tissue>
    </source>
</reference>
<feature type="compositionally biased region" description="Acidic residues" evidence="8">
    <location>
        <begin position="122"/>
        <end position="133"/>
    </location>
</feature>
<keyword evidence="5" id="KW-0597">Phosphoprotein</keyword>
<dbReference type="GO" id="GO:0005654">
    <property type="term" value="C:nucleoplasm"/>
    <property type="evidence" value="ECO:0007669"/>
    <property type="project" value="TreeGrafter"/>
</dbReference>
<evidence type="ECO:0000256" key="6">
    <source>
        <dbReference type="ARBA" id="ARBA00022884"/>
    </source>
</evidence>
<dbReference type="GO" id="GO:0005813">
    <property type="term" value="C:centrosome"/>
    <property type="evidence" value="ECO:0007669"/>
    <property type="project" value="TreeGrafter"/>
</dbReference>
<feature type="compositionally biased region" description="Acidic residues" evidence="8">
    <location>
        <begin position="156"/>
        <end position="178"/>
    </location>
</feature>
<dbReference type="InterPro" id="IPR036824">
    <property type="entry name" value="Nucleoplasmin_core_dom_sf"/>
</dbReference>
<gene>
    <name evidence="11" type="primary">NPM</name>
</gene>
<evidence type="ECO:0000256" key="5">
    <source>
        <dbReference type="ARBA" id="ARBA00022553"/>
    </source>
</evidence>
<dbReference type="GO" id="GO:0000056">
    <property type="term" value="P:ribosomal small subunit export from nucleus"/>
    <property type="evidence" value="ECO:0007669"/>
    <property type="project" value="TreeGrafter"/>
</dbReference>
<dbReference type="GO" id="GO:0045944">
    <property type="term" value="P:positive regulation of transcription by RNA polymerase II"/>
    <property type="evidence" value="ECO:0007669"/>
    <property type="project" value="TreeGrafter"/>
</dbReference>
<dbReference type="Pfam" id="PF03066">
    <property type="entry name" value="Nucleoplasmin"/>
    <property type="match status" value="1"/>
</dbReference>
<dbReference type="InterPro" id="IPR024057">
    <property type="entry name" value="Nucleoplasmin_core_dom"/>
</dbReference>
<keyword evidence="4" id="KW-0963">Cytoplasm</keyword>
<evidence type="ECO:0000256" key="8">
    <source>
        <dbReference type="SAM" id="MobiDB-lite"/>
    </source>
</evidence>
<comment type="subcellular location">
    <subcellularLocation>
        <location evidence="1">Cytoplasm</location>
    </subcellularLocation>
    <subcellularLocation>
        <location evidence="2">Nucleus</location>
        <location evidence="2">Nucleolus</location>
    </subcellularLocation>
</comment>
<evidence type="ECO:0000256" key="4">
    <source>
        <dbReference type="ARBA" id="ARBA00022490"/>
    </source>
</evidence>
<dbReference type="InterPro" id="IPR032569">
    <property type="entry name" value="NPM1_C"/>
</dbReference>
<evidence type="ECO:0000256" key="3">
    <source>
        <dbReference type="ARBA" id="ARBA00010744"/>
    </source>
</evidence>
<dbReference type="GO" id="GO:0042274">
    <property type="term" value="P:ribosomal small subunit biogenesis"/>
    <property type="evidence" value="ECO:0007669"/>
    <property type="project" value="TreeGrafter"/>
</dbReference>
<feature type="compositionally biased region" description="Polar residues" evidence="8">
    <location>
        <begin position="190"/>
        <end position="204"/>
    </location>
</feature>
<dbReference type="GO" id="GO:0010824">
    <property type="term" value="P:regulation of centrosome duplication"/>
    <property type="evidence" value="ECO:0007669"/>
    <property type="project" value="TreeGrafter"/>
</dbReference>
<dbReference type="PANTHER" id="PTHR22747">
    <property type="entry name" value="NUCLEOPLASMIN"/>
    <property type="match status" value="1"/>
</dbReference>
<evidence type="ECO:0000259" key="10">
    <source>
        <dbReference type="Pfam" id="PF16276"/>
    </source>
</evidence>
<dbReference type="GO" id="GO:0003723">
    <property type="term" value="F:RNA binding"/>
    <property type="evidence" value="ECO:0007669"/>
    <property type="project" value="UniProtKB-KW"/>
</dbReference>
<dbReference type="GO" id="GO:0042273">
    <property type="term" value="P:ribosomal large subunit biogenesis"/>
    <property type="evidence" value="ECO:0007669"/>
    <property type="project" value="TreeGrafter"/>
</dbReference>
<proteinExistence type="evidence at transcript level"/>
<dbReference type="Gene3D" id="2.60.120.340">
    <property type="entry name" value="Nucleoplasmin core domain"/>
    <property type="match status" value="1"/>
</dbReference>
<dbReference type="GO" id="GO:0003682">
    <property type="term" value="F:chromatin binding"/>
    <property type="evidence" value="ECO:0007669"/>
    <property type="project" value="TreeGrafter"/>
</dbReference>
<evidence type="ECO:0000259" key="9">
    <source>
        <dbReference type="Pfam" id="PF03066"/>
    </source>
</evidence>
<dbReference type="GO" id="GO:0042393">
    <property type="term" value="F:histone binding"/>
    <property type="evidence" value="ECO:0007669"/>
    <property type="project" value="TreeGrafter"/>
</dbReference>
<evidence type="ECO:0000256" key="7">
    <source>
        <dbReference type="ARBA" id="ARBA00023242"/>
    </source>
</evidence>
<dbReference type="GO" id="GO:0005730">
    <property type="term" value="C:nucleolus"/>
    <property type="evidence" value="ECO:0007669"/>
    <property type="project" value="UniProtKB-SubCell"/>
</dbReference>
<evidence type="ECO:0000313" key="11">
    <source>
        <dbReference type="EMBL" id="ACO09637.1"/>
    </source>
</evidence>
<evidence type="ECO:0000256" key="1">
    <source>
        <dbReference type="ARBA" id="ARBA00004496"/>
    </source>
</evidence>
<feature type="region of interest" description="Disordered" evidence="8">
    <location>
        <begin position="122"/>
        <end position="239"/>
    </location>
</feature>
<dbReference type="GO" id="GO:0006338">
    <property type="term" value="P:chromatin remodeling"/>
    <property type="evidence" value="ECO:0007669"/>
    <property type="project" value="TreeGrafter"/>
</dbReference>
<dbReference type="GO" id="GO:0000055">
    <property type="term" value="P:ribosomal large subunit export from nucleus"/>
    <property type="evidence" value="ECO:0007669"/>
    <property type="project" value="TreeGrafter"/>
</dbReference>
<dbReference type="GO" id="GO:0005737">
    <property type="term" value="C:cytoplasm"/>
    <property type="evidence" value="ECO:0007669"/>
    <property type="project" value="UniProtKB-SubCell"/>
</dbReference>